<dbReference type="EMBL" id="JARBHB010000002">
    <property type="protein sequence ID" value="KAJ8893495.1"/>
    <property type="molecule type" value="Genomic_DNA"/>
</dbReference>
<organism evidence="1 2">
    <name type="scientific">Dryococelus australis</name>
    <dbReference type="NCBI Taxonomy" id="614101"/>
    <lineage>
        <taxon>Eukaryota</taxon>
        <taxon>Metazoa</taxon>
        <taxon>Ecdysozoa</taxon>
        <taxon>Arthropoda</taxon>
        <taxon>Hexapoda</taxon>
        <taxon>Insecta</taxon>
        <taxon>Pterygota</taxon>
        <taxon>Neoptera</taxon>
        <taxon>Polyneoptera</taxon>
        <taxon>Phasmatodea</taxon>
        <taxon>Verophasmatodea</taxon>
        <taxon>Anareolatae</taxon>
        <taxon>Phasmatidae</taxon>
        <taxon>Eurycanthinae</taxon>
        <taxon>Dryococelus</taxon>
    </lineage>
</organism>
<reference evidence="1 2" key="1">
    <citation type="submission" date="2023-02" db="EMBL/GenBank/DDBJ databases">
        <title>LHISI_Scaffold_Assembly.</title>
        <authorList>
            <person name="Stuart O.P."/>
            <person name="Cleave R."/>
            <person name="Magrath M.J.L."/>
            <person name="Mikheyev A.S."/>
        </authorList>
    </citation>
    <scope>NUCLEOTIDE SEQUENCE [LARGE SCALE GENOMIC DNA]</scope>
    <source>
        <strain evidence="1">Daus_M_001</strain>
        <tissue evidence="1">Leg muscle</tissue>
    </source>
</reference>
<protein>
    <submittedName>
        <fullName evidence="1">Uncharacterized protein</fullName>
    </submittedName>
</protein>
<evidence type="ECO:0000313" key="2">
    <source>
        <dbReference type="Proteomes" id="UP001159363"/>
    </source>
</evidence>
<gene>
    <name evidence="1" type="ORF">PR048_006093</name>
</gene>
<comment type="caution">
    <text evidence="1">The sequence shown here is derived from an EMBL/GenBank/DDBJ whole genome shotgun (WGS) entry which is preliminary data.</text>
</comment>
<sequence length="845" mass="93650">MSIWNENEQHRKSRKLGFLGRDTDFDSKKVKILLSDFKENFSLDRTFQSRYLSLLPCYCGTMSPEGRSGDRCKTVRPLSTAIQWEIHEHYLLSKAEPVRSVRLFASHPRRTGLNPRLGHSQIFATRNHAGRCRWSAVFLRDFPFPLPLHSGADPFSPHFTLIGFKDLVVKGRPNFSPQLKCSVKKCAAVTWRDVQLIMRLSAAELGYKKKKVDAILSTLKTKLINIGTQSAELRSAVGLHSSRCEGCGFASLIDVCSMCDEFTAKLKSPHICESAKRAAQVEHDVHKIRTASFPLSPSATTPPASLTSSGKNIFIEQTTGAVAFWSGLSAPGLLAHSHPATPLARVGWLAAVQFLRSTPRPYPSHTLPPAAKPPQDIRWLWSIAAALAIIIKYELFRGHGGVVVRLLASHLGERGSIPGGGAPGLLHVGMVPNDTAFSGISCFPSPIILRGVSGAASEWKGWENWKCHIKPDDQRPVRFPHEKMWKRHRRESSPDHRKCTTSTPLQLLCRSTDCNSGTVRLSPAGYGVRIVYKLPPHAPSGEDGGTNSQNGIVSGAMHVVSPYVDRLELQSSTERGRNKNSVHLILKPGVRGELFHLRSCADIGIPTGHSVKSVGSLVSGVKKKHRCQGTTAVAYNVSFITGSPSASSVGNSGETGHNAADHSPILCWTTTTCAQSSSRTISSLWVQKPPPRYGTSVHNPTQCSAINVGEERCHWTLQALEKVAWMDESIYTLVHTDVRGRVHRQMHEAMDPLFQQVTVQASDCCILVWRLFTWDLLTDHVLLLLCLHHPARDPYLQQDKPLAYRSRIVTELLDEHSTDFRFLVWPSRSPDLDTVEHVWEAVERD</sequence>
<proteinExistence type="predicted"/>
<keyword evidence="2" id="KW-1185">Reference proteome</keyword>
<name>A0ABQ9IA02_9NEOP</name>
<dbReference type="InterPro" id="IPR036397">
    <property type="entry name" value="RNaseH_sf"/>
</dbReference>
<accession>A0ABQ9IA02</accession>
<dbReference type="Proteomes" id="UP001159363">
    <property type="component" value="Chromosome 2"/>
</dbReference>
<dbReference type="Gene3D" id="3.30.420.10">
    <property type="entry name" value="Ribonuclease H-like superfamily/Ribonuclease H"/>
    <property type="match status" value="1"/>
</dbReference>
<evidence type="ECO:0000313" key="1">
    <source>
        <dbReference type="EMBL" id="KAJ8893495.1"/>
    </source>
</evidence>